<protein>
    <recommendedName>
        <fullName evidence="4">Magnesium protoporphyrin IX methyltransferase</fullName>
        <ecNumber evidence="4">2.1.1.11</ecNumber>
    </recommendedName>
</protein>
<keyword evidence="1 7" id="KW-0489">Methyltransferase</keyword>
<dbReference type="PROSITE" id="PS51556">
    <property type="entry name" value="SAM_MT_MG_PIX"/>
    <property type="match status" value="1"/>
</dbReference>
<dbReference type="InterPro" id="IPR029063">
    <property type="entry name" value="SAM-dependent_MTases_sf"/>
</dbReference>
<evidence type="ECO:0000259" key="6">
    <source>
        <dbReference type="Pfam" id="PF07109"/>
    </source>
</evidence>
<dbReference type="InterPro" id="IPR010251">
    <property type="entry name" value="Mg_prot_MeTrfase"/>
</dbReference>
<dbReference type="PANTHER" id="PTHR43464">
    <property type="entry name" value="METHYLTRANSFERASE"/>
    <property type="match status" value="1"/>
</dbReference>
<dbReference type="Pfam" id="PF05175">
    <property type="entry name" value="MTS"/>
    <property type="match status" value="1"/>
</dbReference>
<dbReference type="CDD" id="cd02440">
    <property type="entry name" value="AdoMet_MTases"/>
    <property type="match status" value="1"/>
</dbReference>
<dbReference type="NCBIfam" id="TIGR02021">
    <property type="entry name" value="BchM-ChlM"/>
    <property type="match status" value="1"/>
</dbReference>
<evidence type="ECO:0000256" key="1">
    <source>
        <dbReference type="ARBA" id="ARBA00022603"/>
    </source>
</evidence>
<dbReference type="EMBL" id="BSOO01000013">
    <property type="protein sequence ID" value="GLR47752.1"/>
    <property type="molecule type" value="Genomic_DNA"/>
</dbReference>
<dbReference type="EC" id="2.1.1.11" evidence="4"/>
<dbReference type="GO" id="GO:0032259">
    <property type="term" value="P:methylation"/>
    <property type="evidence" value="ECO:0007669"/>
    <property type="project" value="UniProtKB-KW"/>
</dbReference>
<feature type="domain" description="Methyltransferase small" evidence="5">
    <location>
        <begin position="57"/>
        <end position="139"/>
    </location>
</feature>
<comment type="caution">
    <text evidence="7">The sequence shown here is derived from an EMBL/GenBank/DDBJ whole genome shotgun (WGS) entry which is preliminary data.</text>
</comment>
<dbReference type="InterPro" id="IPR010940">
    <property type="entry name" value="Mg_prot_MeTrfase_C"/>
</dbReference>
<evidence type="ECO:0000259" key="5">
    <source>
        <dbReference type="Pfam" id="PF05175"/>
    </source>
</evidence>
<accession>A0ABQ5ZAX0</accession>
<keyword evidence="2" id="KW-0808">Transferase</keyword>
<dbReference type="Proteomes" id="UP001156703">
    <property type="component" value="Unassembled WGS sequence"/>
</dbReference>
<evidence type="ECO:0000256" key="2">
    <source>
        <dbReference type="ARBA" id="ARBA00022679"/>
    </source>
</evidence>
<feature type="domain" description="Magnesium-protoporphyrin IX methyltransferase C-terminal" evidence="6">
    <location>
        <begin position="140"/>
        <end position="237"/>
    </location>
</feature>
<sequence>MMASAASSTTIGARYGRQRERLRTYFDSTARKAWIDLTSDASVGRIRQTVRAGRDEMRATLLSWLPHDLTGRTILDAGCGTGAFALAAAERGARVTAIDVADGLVEVARARGATGIGETIDWRSGDMLDPALGAMDHVVAMDSLIHYSTPDLVAALAELSSRTRHSIVFTFAPYSNLLAAMLLVGRIFPRANRSPAIVPVREEALRRQLAALPGWTVGRSRRVSSGFYKSHALELVRIG</sequence>
<keyword evidence="3" id="KW-0949">S-adenosyl-L-methionine</keyword>
<dbReference type="Pfam" id="PF07109">
    <property type="entry name" value="Mg-por_mtran_C"/>
    <property type="match status" value="1"/>
</dbReference>
<evidence type="ECO:0000256" key="4">
    <source>
        <dbReference type="NCBIfam" id="TIGR02021"/>
    </source>
</evidence>
<dbReference type="InterPro" id="IPR007848">
    <property type="entry name" value="Small_mtfrase_dom"/>
</dbReference>
<dbReference type="SUPFAM" id="SSF53335">
    <property type="entry name" value="S-adenosyl-L-methionine-dependent methyltransferases"/>
    <property type="match status" value="1"/>
</dbReference>
<proteinExistence type="predicted"/>
<evidence type="ECO:0000313" key="7">
    <source>
        <dbReference type="EMBL" id="GLR47752.1"/>
    </source>
</evidence>
<evidence type="ECO:0000256" key="3">
    <source>
        <dbReference type="ARBA" id="ARBA00022691"/>
    </source>
</evidence>
<reference evidence="8" key="1">
    <citation type="journal article" date="2019" name="Int. J. Syst. Evol. Microbiol.">
        <title>The Global Catalogue of Microorganisms (GCM) 10K type strain sequencing project: providing services to taxonomists for standard genome sequencing and annotation.</title>
        <authorList>
            <consortium name="The Broad Institute Genomics Platform"/>
            <consortium name="The Broad Institute Genome Sequencing Center for Infectious Disease"/>
            <person name="Wu L."/>
            <person name="Ma J."/>
        </authorList>
    </citation>
    <scope>NUCLEOTIDE SEQUENCE [LARGE SCALE GENOMIC DNA]</scope>
    <source>
        <strain evidence="8">NBRC 102146</strain>
    </source>
</reference>
<dbReference type="Gene3D" id="3.40.50.150">
    <property type="entry name" value="Vaccinia Virus protein VP39"/>
    <property type="match status" value="1"/>
</dbReference>
<name>A0ABQ5ZAX0_9SPHN</name>
<keyword evidence="8" id="KW-1185">Reference proteome</keyword>
<evidence type="ECO:0000313" key="8">
    <source>
        <dbReference type="Proteomes" id="UP001156703"/>
    </source>
</evidence>
<gene>
    <name evidence="7" type="ORF">GCM10007925_14650</name>
</gene>
<dbReference type="PANTHER" id="PTHR43464:SF19">
    <property type="entry name" value="UBIQUINONE BIOSYNTHESIS O-METHYLTRANSFERASE, MITOCHONDRIAL"/>
    <property type="match status" value="1"/>
</dbReference>
<organism evidence="7 8">
    <name type="scientific">Sphingomonas astaxanthinifaciens DSM 22298</name>
    <dbReference type="NCBI Taxonomy" id="1123267"/>
    <lineage>
        <taxon>Bacteria</taxon>
        <taxon>Pseudomonadati</taxon>
        <taxon>Pseudomonadota</taxon>
        <taxon>Alphaproteobacteria</taxon>
        <taxon>Sphingomonadales</taxon>
        <taxon>Sphingomonadaceae</taxon>
        <taxon>Sphingomonas</taxon>
    </lineage>
</organism>
<dbReference type="GO" id="GO:0008168">
    <property type="term" value="F:methyltransferase activity"/>
    <property type="evidence" value="ECO:0007669"/>
    <property type="project" value="UniProtKB-KW"/>
</dbReference>